<comment type="subcellular location">
    <subcellularLocation>
        <location evidence="1">Cell membrane</location>
        <topology evidence="1">Multi-pass membrane protein</topology>
    </subcellularLocation>
</comment>
<feature type="transmembrane region" description="Helical" evidence="12">
    <location>
        <begin position="84"/>
        <end position="105"/>
    </location>
</feature>
<feature type="compositionally biased region" description="Low complexity" evidence="11">
    <location>
        <begin position="20"/>
        <end position="32"/>
    </location>
</feature>
<feature type="compositionally biased region" description="Basic and acidic residues" evidence="11">
    <location>
        <begin position="1"/>
        <end position="10"/>
    </location>
</feature>
<feature type="transmembrane region" description="Helical" evidence="12">
    <location>
        <begin position="112"/>
        <end position="129"/>
    </location>
</feature>
<feature type="transmembrane region" description="Helical" evidence="12">
    <location>
        <begin position="135"/>
        <end position="156"/>
    </location>
</feature>
<dbReference type="GO" id="GO:0005886">
    <property type="term" value="C:plasma membrane"/>
    <property type="evidence" value="ECO:0007669"/>
    <property type="project" value="UniProtKB-SubCell"/>
</dbReference>
<feature type="region of interest" description="Disordered" evidence="11">
    <location>
        <begin position="1"/>
        <end position="32"/>
    </location>
</feature>
<evidence type="ECO:0000256" key="12">
    <source>
        <dbReference type="SAM" id="Phobius"/>
    </source>
</evidence>
<feature type="transmembrane region" description="Helical" evidence="12">
    <location>
        <begin position="318"/>
        <end position="337"/>
    </location>
</feature>
<evidence type="ECO:0000256" key="8">
    <source>
        <dbReference type="ARBA" id="ARBA00023136"/>
    </source>
</evidence>
<evidence type="ECO:0000313" key="13">
    <source>
        <dbReference type="EMBL" id="SOR78423.1"/>
    </source>
</evidence>
<protein>
    <recommendedName>
        <fullName evidence="10">Xylose transport system permease protein XylH</fullName>
    </recommendedName>
</protein>
<dbReference type="CDD" id="cd06579">
    <property type="entry name" value="TM_PBP1_transp_AraH_like"/>
    <property type="match status" value="1"/>
</dbReference>
<dbReference type="PANTHER" id="PTHR32196:SF32">
    <property type="entry name" value="XYLOSE TRANSPORT SYSTEM PERMEASE PROTEIN XYLH"/>
    <property type="match status" value="1"/>
</dbReference>
<keyword evidence="6 12" id="KW-0812">Transmembrane</keyword>
<feature type="transmembrane region" description="Helical" evidence="12">
    <location>
        <begin position="349"/>
        <end position="371"/>
    </location>
</feature>
<dbReference type="Pfam" id="PF02653">
    <property type="entry name" value="BPD_transp_2"/>
    <property type="match status" value="1"/>
</dbReference>
<dbReference type="AlphaFoldDB" id="A0A2N9B501"/>
<gene>
    <name evidence="13" type="primary">xylH_2</name>
    <name evidence="13" type="ORF">SCNRRL3882_1891</name>
</gene>
<feature type="transmembrane region" description="Helical" evidence="12">
    <location>
        <begin position="378"/>
        <end position="397"/>
    </location>
</feature>
<keyword evidence="7 12" id="KW-1133">Transmembrane helix</keyword>
<dbReference type="EMBL" id="LT963352">
    <property type="protein sequence ID" value="SOR78423.1"/>
    <property type="molecule type" value="Genomic_DNA"/>
</dbReference>
<organism evidence="13 14">
    <name type="scientific">Streptomyces chartreusis NRRL 3882</name>
    <dbReference type="NCBI Taxonomy" id="1079985"/>
    <lineage>
        <taxon>Bacteria</taxon>
        <taxon>Bacillati</taxon>
        <taxon>Actinomycetota</taxon>
        <taxon>Actinomycetes</taxon>
        <taxon>Kitasatosporales</taxon>
        <taxon>Streptomycetaceae</taxon>
        <taxon>Streptomyces</taxon>
    </lineage>
</organism>
<feature type="transmembrane region" description="Helical" evidence="12">
    <location>
        <begin position="203"/>
        <end position="224"/>
    </location>
</feature>
<name>A0A2N9B501_STRCX</name>
<keyword evidence="3" id="KW-1003">Cell membrane</keyword>
<evidence type="ECO:0000256" key="5">
    <source>
        <dbReference type="ARBA" id="ARBA00022597"/>
    </source>
</evidence>
<keyword evidence="8 12" id="KW-0472">Membrane</keyword>
<feature type="transmembrane region" description="Helical" evidence="12">
    <location>
        <begin position="54"/>
        <end position="72"/>
    </location>
</feature>
<evidence type="ECO:0000256" key="4">
    <source>
        <dbReference type="ARBA" id="ARBA00022519"/>
    </source>
</evidence>
<proteinExistence type="predicted"/>
<evidence type="ECO:0000256" key="10">
    <source>
        <dbReference type="ARBA" id="ARBA00035686"/>
    </source>
</evidence>
<evidence type="ECO:0000256" key="3">
    <source>
        <dbReference type="ARBA" id="ARBA00022475"/>
    </source>
</evidence>
<dbReference type="PANTHER" id="PTHR32196">
    <property type="entry name" value="ABC TRANSPORTER PERMEASE PROTEIN YPHD-RELATED-RELATED"/>
    <property type="match status" value="1"/>
</dbReference>
<comment type="function">
    <text evidence="9">Part of the binding-protein-dependent transport system for D-xylose. Probably responsible for the translocation of the substrate across the membrane.</text>
</comment>
<evidence type="ECO:0000256" key="2">
    <source>
        <dbReference type="ARBA" id="ARBA00022448"/>
    </source>
</evidence>
<feature type="transmembrane region" description="Helical" evidence="12">
    <location>
        <begin position="269"/>
        <end position="287"/>
    </location>
</feature>
<evidence type="ECO:0000256" key="6">
    <source>
        <dbReference type="ARBA" id="ARBA00022692"/>
    </source>
</evidence>
<keyword evidence="2" id="KW-0813">Transport</keyword>
<evidence type="ECO:0000256" key="1">
    <source>
        <dbReference type="ARBA" id="ARBA00004651"/>
    </source>
</evidence>
<feature type="transmembrane region" description="Helical" evidence="12">
    <location>
        <begin position="245"/>
        <end position="263"/>
    </location>
</feature>
<accession>A0A2N9B501</accession>
<feature type="transmembrane region" description="Helical" evidence="12">
    <location>
        <begin position="163"/>
        <end position="183"/>
    </location>
</feature>
<evidence type="ECO:0000256" key="11">
    <source>
        <dbReference type="SAM" id="MobiDB-lite"/>
    </source>
</evidence>
<evidence type="ECO:0000256" key="9">
    <source>
        <dbReference type="ARBA" id="ARBA00035611"/>
    </source>
</evidence>
<dbReference type="GO" id="GO:0022857">
    <property type="term" value="F:transmembrane transporter activity"/>
    <property type="evidence" value="ECO:0007669"/>
    <property type="project" value="InterPro"/>
</dbReference>
<reference evidence="14" key="1">
    <citation type="submission" date="2017-11" db="EMBL/GenBank/DDBJ databases">
        <authorList>
            <person name="Wibberg D."/>
        </authorList>
    </citation>
    <scope>NUCLEOTIDE SEQUENCE [LARGE SCALE GENOMIC DNA]</scope>
</reference>
<keyword evidence="14" id="KW-1185">Reference proteome</keyword>
<sequence>MTGGGPHRDGGPAAPGGDAGPVAPGRAPRTRGWSGTLREHALELRGSVRDGERGPLLVVAGLIVIWSVFQALDDKFLSPRNLSNLSVDIVGTGLVAVGIVFVLLIREIDLSVGSVSGLAGAVFAVLNVNHGVPEWLAVIVAIAAGMAVGAFHGFFFAWLGVPAFVVTLAGLLIWNGLTLYLLGASGTINIDEEGLVASLTSRHFSDAIAAYAVAALGTAGYCLAAHHKRARHRAAGMPYRPPVEIWVRTGVLAVLAFTAAYTLNRFQGLPLALLIFLVVLVVSDYVLRRTRHGRRVYALGGGVEAARRAGIAVERVRVAMFMVSGTLAAVGGLFVASGLTSASPTTARAAGSGMLLINAIAAAVIGGTSLFGGRGSPWSVLLGVLVIQSIASGMGLLGVEDAVQFMITGGVLLTAVAADALSRRAAARRGRP</sequence>
<keyword evidence="4" id="KW-0997">Cell inner membrane</keyword>
<feature type="transmembrane region" description="Helical" evidence="12">
    <location>
        <begin position="403"/>
        <end position="421"/>
    </location>
</feature>
<evidence type="ECO:0000256" key="7">
    <source>
        <dbReference type="ARBA" id="ARBA00022989"/>
    </source>
</evidence>
<keyword evidence="5" id="KW-0762">Sugar transport</keyword>
<evidence type="ECO:0000313" key="14">
    <source>
        <dbReference type="Proteomes" id="UP000235464"/>
    </source>
</evidence>
<dbReference type="Proteomes" id="UP000235464">
    <property type="component" value="Chromosome I"/>
</dbReference>
<dbReference type="InterPro" id="IPR001851">
    <property type="entry name" value="ABC_transp_permease"/>
</dbReference>